<evidence type="ECO:0000313" key="1">
    <source>
        <dbReference type="EMBL" id="RNA09731.1"/>
    </source>
</evidence>
<protein>
    <submittedName>
        <fullName evidence="1">Uncharacterized protein</fullName>
    </submittedName>
</protein>
<dbReference type="Proteomes" id="UP000276133">
    <property type="component" value="Unassembled WGS sequence"/>
</dbReference>
<sequence length="136" mass="15784">MTLSISEILIIIISGGKRNEYNFFLIPNSFNLDGLGPELKFLTSRQKFAKYSIFFASFTSDPFRKNIETYIVAPFLPKIKILFTFFLSKKIATNNEVFLFNLYLKFTIYEILSKPVTLCYQVLTAQKKAEYQNESS</sequence>
<gene>
    <name evidence="1" type="ORF">BpHYR1_051814</name>
</gene>
<comment type="caution">
    <text evidence="1">The sequence shown here is derived from an EMBL/GenBank/DDBJ whole genome shotgun (WGS) entry which is preliminary data.</text>
</comment>
<reference evidence="1 2" key="1">
    <citation type="journal article" date="2018" name="Sci. Rep.">
        <title>Genomic signatures of local adaptation to the degree of environmental predictability in rotifers.</title>
        <authorList>
            <person name="Franch-Gras L."/>
            <person name="Hahn C."/>
            <person name="Garcia-Roger E.M."/>
            <person name="Carmona M.J."/>
            <person name="Serra M."/>
            <person name="Gomez A."/>
        </authorList>
    </citation>
    <scope>NUCLEOTIDE SEQUENCE [LARGE SCALE GENOMIC DNA]</scope>
    <source>
        <strain evidence="1">HYR1</strain>
    </source>
</reference>
<dbReference type="AlphaFoldDB" id="A0A3M7QFB7"/>
<evidence type="ECO:0000313" key="2">
    <source>
        <dbReference type="Proteomes" id="UP000276133"/>
    </source>
</evidence>
<name>A0A3M7QFB7_BRAPC</name>
<keyword evidence="2" id="KW-1185">Reference proteome</keyword>
<dbReference type="EMBL" id="REGN01006377">
    <property type="protein sequence ID" value="RNA09731.1"/>
    <property type="molecule type" value="Genomic_DNA"/>
</dbReference>
<accession>A0A3M7QFB7</accession>
<proteinExistence type="predicted"/>
<organism evidence="1 2">
    <name type="scientific">Brachionus plicatilis</name>
    <name type="common">Marine rotifer</name>
    <name type="synonym">Brachionus muelleri</name>
    <dbReference type="NCBI Taxonomy" id="10195"/>
    <lineage>
        <taxon>Eukaryota</taxon>
        <taxon>Metazoa</taxon>
        <taxon>Spiralia</taxon>
        <taxon>Gnathifera</taxon>
        <taxon>Rotifera</taxon>
        <taxon>Eurotatoria</taxon>
        <taxon>Monogononta</taxon>
        <taxon>Pseudotrocha</taxon>
        <taxon>Ploima</taxon>
        <taxon>Brachionidae</taxon>
        <taxon>Brachionus</taxon>
    </lineage>
</organism>